<dbReference type="Proteomes" id="UP000757461">
    <property type="component" value="Unassembled WGS sequence"/>
</dbReference>
<comment type="caution">
    <text evidence="10">The sequence shown here is derived from an EMBL/GenBank/DDBJ whole genome shotgun (WGS) entry which is preliminary data.</text>
</comment>
<feature type="domain" description="TonB-dependent receptor plug" evidence="9">
    <location>
        <begin position="115"/>
        <end position="220"/>
    </location>
</feature>
<keyword evidence="10" id="KW-0675">Receptor</keyword>
<dbReference type="SUPFAM" id="SSF49464">
    <property type="entry name" value="Carboxypeptidase regulatory domain-like"/>
    <property type="match status" value="1"/>
</dbReference>
<evidence type="ECO:0000256" key="7">
    <source>
        <dbReference type="PROSITE-ProRule" id="PRU01360"/>
    </source>
</evidence>
<dbReference type="FunFam" id="2.170.130.10:FF:000003">
    <property type="entry name" value="SusC/RagA family TonB-linked outer membrane protein"/>
    <property type="match status" value="1"/>
</dbReference>
<keyword evidence="4 7" id="KW-0812">Transmembrane</keyword>
<evidence type="ECO:0000313" key="10">
    <source>
        <dbReference type="EMBL" id="MBF1414723.1"/>
    </source>
</evidence>
<keyword evidence="5 7" id="KW-0472">Membrane</keyword>
<evidence type="ECO:0000256" key="1">
    <source>
        <dbReference type="ARBA" id="ARBA00004571"/>
    </source>
</evidence>
<dbReference type="Gene3D" id="2.40.170.20">
    <property type="entry name" value="TonB-dependent receptor, beta-barrel domain"/>
    <property type="match status" value="1"/>
</dbReference>
<dbReference type="GO" id="GO:0009279">
    <property type="term" value="C:cell outer membrane"/>
    <property type="evidence" value="ECO:0007669"/>
    <property type="project" value="UniProtKB-SubCell"/>
</dbReference>
<keyword evidence="6 7" id="KW-0998">Cell outer membrane</keyword>
<protein>
    <submittedName>
        <fullName evidence="10">TonB-dependent receptor</fullName>
    </submittedName>
</protein>
<evidence type="ECO:0000259" key="9">
    <source>
        <dbReference type="Pfam" id="PF07715"/>
    </source>
</evidence>
<dbReference type="InterPro" id="IPR039426">
    <property type="entry name" value="TonB-dep_rcpt-like"/>
</dbReference>
<feature type="signal peptide" evidence="8">
    <location>
        <begin position="1"/>
        <end position="21"/>
    </location>
</feature>
<gene>
    <name evidence="10" type="ORF">HXN33_03980</name>
</gene>
<dbReference type="InterPro" id="IPR023996">
    <property type="entry name" value="TonB-dep_OMP_SusC/RagA"/>
</dbReference>
<dbReference type="InterPro" id="IPR023997">
    <property type="entry name" value="TonB-dep_OMP_SusC/RagA_CS"/>
</dbReference>
<dbReference type="Gene3D" id="2.170.130.10">
    <property type="entry name" value="TonB-dependent receptor, plug domain"/>
    <property type="match status" value="1"/>
</dbReference>
<sequence>MGKRLTMLLANLFLFIGVCFAQTQVRGTVTSSEDGEPIVGASVLIIGTKTGTVSDVDGNFTLTLPEGKTLLEVSYLGMTPKKVKASPNMKVVLDPDHRALDEVMVVAYGTQKRSTITGSAVEVKAEDISKHVASTATNALGGKVAGVQMVTSSGEPGSAPELRIRGIGSYAASSEPLYVVDGAPFDGDIASLNPSDIESMSVLKDAASAAIYGARGANGVVIITTKKSRGAHGAKITLDAKWGSNSREIPRYDLILDPATYYEAFYKAMYNSKLYHGASDADARAFADANLLGNKNGGLGYQVFTIPTGEKFIGDDFKLNPNAKLGYSDGKYTYMPDNYYDEIFHSSFRQEYNVNINGATDKLSYYSNLGFLGDGGTVNNSSFKRYTARTNVDYQAKDWLRFGVSLSYSHTDSSSPSFNADTYGSSGNLFYVANQLGPIYPLYVRDANGNIMKDNGRTVYDANQTGFKRPAIIGNAVRDNEYNRKSIATDQFQGNWVATVTPIEGLNLVANLSVWNRNRNYHYLDSRFGSASTTDGAVEVGNDRYFSTNQIYTANYDKTFGKHAINLLAGYEHYFLKVSDLSGYNDHLYDPTIAELNNALARANLKAGSSTNTLVRDGYFFRGDYNYADKYFAEASLRHDGSSIFAPGHRWGTFWSVSVGWAINKEKWFTADWVDLLKLKLSYGEQGNDGLLDRSGYRMYYPYTDTYKTSYNEATKEFTNQIAYKGNANLTWEKSGELNLGVDFSLFKHRLNGTLEVFNKKTTDLLFWKTLPLSSGISVTSYPANIGAMSNKGFELSLDGDVVRSKTLTWNVNLNMTYFKNKITELDPTIAKDGLKAGSSIIRIGGSRYEAYMYKYAGTDKSNGHATYYKDVIDANGNVTGQTTTTDLTQATRYDLGDINPKVYGGFGTTLNAYGFDFSMQFSYQLGGKVYDGQYQQYMHLGQSTGVALHKDALGAWSADNTSSNIPRLSTAKADDGFAVGSQSAVDYFLTSSDYLSLNNVTLGYSFPKRIINHLALNSLRVYVAGENLFVVTARKGLDPRTTLEVGGFTSGSALISGGGYAALRSITAGITLTF</sequence>
<dbReference type="SUPFAM" id="SSF56935">
    <property type="entry name" value="Porins"/>
    <property type="match status" value="1"/>
</dbReference>
<dbReference type="InterPro" id="IPR008969">
    <property type="entry name" value="CarboxyPept-like_regulatory"/>
</dbReference>
<evidence type="ECO:0000256" key="5">
    <source>
        <dbReference type="ARBA" id="ARBA00023136"/>
    </source>
</evidence>
<evidence type="ECO:0000256" key="8">
    <source>
        <dbReference type="SAM" id="SignalP"/>
    </source>
</evidence>
<dbReference type="InterPro" id="IPR012910">
    <property type="entry name" value="Plug_dom"/>
</dbReference>
<accession>A0A930N516</accession>
<keyword evidence="3 7" id="KW-1134">Transmembrane beta strand</keyword>
<keyword evidence="2 7" id="KW-0813">Transport</keyword>
<proteinExistence type="inferred from homology"/>
<dbReference type="EMBL" id="JABZSQ010000049">
    <property type="protein sequence ID" value="MBF1414723.1"/>
    <property type="molecule type" value="Genomic_DNA"/>
</dbReference>
<evidence type="ECO:0000256" key="6">
    <source>
        <dbReference type="ARBA" id="ARBA00023237"/>
    </source>
</evidence>
<dbReference type="Gene3D" id="2.60.40.1120">
    <property type="entry name" value="Carboxypeptidase-like, regulatory domain"/>
    <property type="match status" value="1"/>
</dbReference>
<dbReference type="Pfam" id="PF07715">
    <property type="entry name" value="Plug"/>
    <property type="match status" value="1"/>
</dbReference>
<keyword evidence="8" id="KW-0732">Signal</keyword>
<evidence type="ECO:0000313" key="11">
    <source>
        <dbReference type="Proteomes" id="UP000757461"/>
    </source>
</evidence>
<name>A0A930N516_9BACT</name>
<dbReference type="InterPro" id="IPR036942">
    <property type="entry name" value="Beta-barrel_TonB_sf"/>
</dbReference>
<organism evidence="10 11">
    <name type="scientific">Prevotella histicola</name>
    <dbReference type="NCBI Taxonomy" id="470565"/>
    <lineage>
        <taxon>Bacteria</taxon>
        <taxon>Pseudomonadati</taxon>
        <taxon>Bacteroidota</taxon>
        <taxon>Bacteroidia</taxon>
        <taxon>Bacteroidales</taxon>
        <taxon>Prevotellaceae</taxon>
        <taxon>Prevotella</taxon>
    </lineage>
</organism>
<evidence type="ECO:0000256" key="4">
    <source>
        <dbReference type="ARBA" id="ARBA00022692"/>
    </source>
</evidence>
<dbReference type="PROSITE" id="PS52016">
    <property type="entry name" value="TONB_DEPENDENT_REC_3"/>
    <property type="match status" value="1"/>
</dbReference>
<evidence type="ECO:0000256" key="3">
    <source>
        <dbReference type="ARBA" id="ARBA00022452"/>
    </source>
</evidence>
<reference evidence="10" key="1">
    <citation type="submission" date="2020-04" db="EMBL/GenBank/DDBJ databases">
        <title>Deep metagenomics examines the oral microbiome during advanced dental caries in children, revealing novel taxa and co-occurrences with host molecules.</title>
        <authorList>
            <person name="Baker J.L."/>
            <person name="Morton J.T."/>
            <person name="Dinis M."/>
            <person name="Alvarez R."/>
            <person name="Tran N.C."/>
            <person name="Knight R."/>
            <person name="Edlund A."/>
        </authorList>
    </citation>
    <scope>NUCLEOTIDE SEQUENCE</scope>
    <source>
        <strain evidence="10">JCVI_25_bin.9</strain>
    </source>
</reference>
<dbReference type="NCBIfam" id="TIGR04057">
    <property type="entry name" value="SusC_RagA_signa"/>
    <property type="match status" value="1"/>
</dbReference>
<dbReference type="AlphaFoldDB" id="A0A930N516"/>
<comment type="similarity">
    <text evidence="7">Belongs to the TonB-dependent receptor family.</text>
</comment>
<comment type="subcellular location">
    <subcellularLocation>
        <location evidence="1 7">Cell outer membrane</location>
        <topology evidence="1 7">Multi-pass membrane protein</topology>
    </subcellularLocation>
</comment>
<dbReference type="InterPro" id="IPR037066">
    <property type="entry name" value="Plug_dom_sf"/>
</dbReference>
<dbReference type="NCBIfam" id="TIGR04056">
    <property type="entry name" value="OMP_RagA_SusC"/>
    <property type="match status" value="1"/>
</dbReference>
<evidence type="ECO:0000256" key="2">
    <source>
        <dbReference type="ARBA" id="ARBA00022448"/>
    </source>
</evidence>
<dbReference type="Pfam" id="PF13715">
    <property type="entry name" value="CarbopepD_reg_2"/>
    <property type="match status" value="1"/>
</dbReference>
<feature type="chain" id="PRO_5037887124" evidence="8">
    <location>
        <begin position="22"/>
        <end position="1075"/>
    </location>
</feature>